<dbReference type="STRING" id="554065.E1ZLY7"/>
<evidence type="ECO:0000256" key="6">
    <source>
        <dbReference type="ARBA" id="ARBA00022777"/>
    </source>
</evidence>
<evidence type="ECO:0000259" key="9">
    <source>
        <dbReference type="SMART" id="SM00983"/>
    </source>
</evidence>
<feature type="non-terminal residue" evidence="10">
    <location>
        <position position="233"/>
    </location>
</feature>
<keyword evidence="6" id="KW-0418">Kinase</keyword>
<dbReference type="EMBL" id="GL433852">
    <property type="protein sequence ID" value="EFN53214.1"/>
    <property type="molecule type" value="Genomic_DNA"/>
</dbReference>
<dbReference type="FunCoup" id="E1ZLY7">
    <property type="interactions" value="1059"/>
</dbReference>
<dbReference type="GO" id="GO:0005524">
    <property type="term" value="F:ATP binding"/>
    <property type="evidence" value="ECO:0007669"/>
    <property type="project" value="UniProtKB-KW"/>
</dbReference>
<dbReference type="InterPro" id="IPR006282">
    <property type="entry name" value="Thi_PPkinase"/>
</dbReference>
<comment type="pathway">
    <text evidence="1">Cofactor biosynthesis; thiamine diphosphate biosynthesis; thiamine diphosphate from thiamine: step 1/1.</text>
</comment>
<dbReference type="UniPathway" id="UPA00060">
    <property type="reaction ID" value="UER00597"/>
</dbReference>
<dbReference type="Pfam" id="PF04263">
    <property type="entry name" value="TPK_catalytic"/>
    <property type="match status" value="1"/>
</dbReference>
<dbReference type="PANTHER" id="PTHR13622:SF8">
    <property type="entry name" value="THIAMIN PYROPHOSPHOKINASE 1"/>
    <property type="match status" value="1"/>
</dbReference>
<dbReference type="FunFam" id="2.60.120.320:FF:000001">
    <property type="entry name" value="Thiamine pyrophosphokinase"/>
    <property type="match status" value="1"/>
</dbReference>
<dbReference type="GO" id="GO:0030975">
    <property type="term" value="F:thiamine binding"/>
    <property type="evidence" value="ECO:0007669"/>
    <property type="project" value="InterPro"/>
</dbReference>
<dbReference type="Gene3D" id="3.40.50.10240">
    <property type="entry name" value="Thiamin pyrophosphokinase, catalytic domain"/>
    <property type="match status" value="1"/>
</dbReference>
<keyword evidence="4" id="KW-0808">Transferase</keyword>
<dbReference type="RefSeq" id="XP_005845316.1">
    <property type="nucleotide sequence ID" value="XM_005845254.1"/>
</dbReference>
<accession>E1ZLY7</accession>
<dbReference type="EC" id="2.7.6.2" evidence="3"/>
<dbReference type="eggNOG" id="KOG3153">
    <property type="taxonomic scope" value="Eukaryota"/>
</dbReference>
<dbReference type="Proteomes" id="UP000008141">
    <property type="component" value="Unassembled WGS sequence"/>
</dbReference>
<dbReference type="InterPro" id="IPR016966">
    <property type="entry name" value="Thiamin_pyrophosphokinase_euk"/>
</dbReference>
<dbReference type="PANTHER" id="PTHR13622">
    <property type="entry name" value="THIAMIN PYROPHOSPHOKINASE"/>
    <property type="match status" value="1"/>
</dbReference>
<feature type="domain" description="Thiamin pyrophosphokinase thiamin-binding" evidence="9">
    <location>
        <begin position="158"/>
        <end position="223"/>
    </location>
</feature>
<evidence type="ECO:0000256" key="2">
    <source>
        <dbReference type="ARBA" id="ARBA00006785"/>
    </source>
</evidence>
<comment type="function">
    <text evidence="8">Catalyzes the phosphorylation of thiamine to thiamine pyrophosphate (TPP). TPP is an active cofactor for enzymes involved in glycolysis and energy production. Plant leaves require high levels of TPP for photosynthesis and carbohydrate metabolism.</text>
</comment>
<evidence type="ECO:0000256" key="5">
    <source>
        <dbReference type="ARBA" id="ARBA00022741"/>
    </source>
</evidence>
<dbReference type="Gene3D" id="2.60.120.320">
    <property type="entry name" value="Thiamin pyrophosphokinase, thiamin-binding domain"/>
    <property type="match status" value="1"/>
</dbReference>
<dbReference type="GO" id="GO:0009229">
    <property type="term" value="P:thiamine diphosphate biosynthetic process"/>
    <property type="evidence" value="ECO:0007669"/>
    <property type="project" value="UniProtKB-UniPathway"/>
</dbReference>
<dbReference type="PIRSF" id="PIRSF031057">
    <property type="entry name" value="Thiamin_pyrophosphokinase"/>
    <property type="match status" value="1"/>
</dbReference>
<reference evidence="10 11" key="1">
    <citation type="journal article" date="2010" name="Plant Cell">
        <title>The Chlorella variabilis NC64A genome reveals adaptation to photosymbiosis, coevolution with viruses, and cryptic sex.</title>
        <authorList>
            <person name="Blanc G."/>
            <person name="Duncan G."/>
            <person name="Agarkova I."/>
            <person name="Borodovsky M."/>
            <person name="Gurnon J."/>
            <person name="Kuo A."/>
            <person name="Lindquist E."/>
            <person name="Lucas S."/>
            <person name="Pangilinan J."/>
            <person name="Polle J."/>
            <person name="Salamov A."/>
            <person name="Terry A."/>
            <person name="Yamada T."/>
            <person name="Dunigan D.D."/>
            <person name="Grigoriev I.V."/>
            <person name="Claverie J.M."/>
            <person name="Van Etten J.L."/>
        </authorList>
    </citation>
    <scope>NUCLEOTIDE SEQUENCE [LARGE SCALE GENOMIC DNA]</scope>
    <source>
        <strain evidence="10 11">NC64A</strain>
    </source>
</reference>
<dbReference type="GeneID" id="17352616"/>
<dbReference type="NCBIfam" id="TIGR01378">
    <property type="entry name" value="thi_PPkinase"/>
    <property type="match status" value="1"/>
</dbReference>
<dbReference type="InterPro" id="IPR007371">
    <property type="entry name" value="TPK_catalytic"/>
</dbReference>
<evidence type="ECO:0000313" key="10">
    <source>
        <dbReference type="EMBL" id="EFN53214.1"/>
    </source>
</evidence>
<evidence type="ECO:0000256" key="1">
    <source>
        <dbReference type="ARBA" id="ARBA00005078"/>
    </source>
</evidence>
<comment type="similarity">
    <text evidence="2">Belongs to the thiamine pyrophosphokinase family.</text>
</comment>
<dbReference type="InterPro" id="IPR036759">
    <property type="entry name" value="TPK_catalytic_sf"/>
</dbReference>
<gene>
    <name evidence="10" type="ORF">CHLNCDRAFT_11702</name>
</gene>
<evidence type="ECO:0000256" key="7">
    <source>
        <dbReference type="ARBA" id="ARBA00022840"/>
    </source>
</evidence>
<evidence type="ECO:0000256" key="8">
    <source>
        <dbReference type="ARBA" id="ARBA00025120"/>
    </source>
</evidence>
<evidence type="ECO:0000256" key="3">
    <source>
        <dbReference type="ARBA" id="ARBA00013245"/>
    </source>
</evidence>
<dbReference type="Pfam" id="PF04265">
    <property type="entry name" value="TPK_B1_binding"/>
    <property type="match status" value="1"/>
</dbReference>
<keyword evidence="11" id="KW-1185">Reference proteome</keyword>
<dbReference type="GO" id="GO:0004788">
    <property type="term" value="F:thiamine diphosphokinase activity"/>
    <property type="evidence" value="ECO:0007669"/>
    <property type="project" value="UniProtKB-EC"/>
</dbReference>
<dbReference type="InParanoid" id="E1ZLY7"/>
<dbReference type="SUPFAM" id="SSF63999">
    <property type="entry name" value="Thiamin pyrophosphokinase, catalytic domain"/>
    <property type="match status" value="1"/>
</dbReference>
<organism evidence="11">
    <name type="scientific">Chlorella variabilis</name>
    <name type="common">Green alga</name>
    <dbReference type="NCBI Taxonomy" id="554065"/>
    <lineage>
        <taxon>Eukaryota</taxon>
        <taxon>Viridiplantae</taxon>
        <taxon>Chlorophyta</taxon>
        <taxon>core chlorophytes</taxon>
        <taxon>Trebouxiophyceae</taxon>
        <taxon>Chlorellales</taxon>
        <taxon>Chlorellaceae</taxon>
        <taxon>Chlorella clade</taxon>
        <taxon>Chlorella</taxon>
    </lineage>
</organism>
<proteinExistence type="inferred from homology"/>
<name>E1ZLY7_CHLVA</name>
<dbReference type="GO" id="GO:0006772">
    <property type="term" value="P:thiamine metabolic process"/>
    <property type="evidence" value="ECO:0007669"/>
    <property type="project" value="InterPro"/>
</dbReference>
<feature type="non-terminal residue" evidence="10">
    <location>
        <position position="1"/>
    </location>
</feature>
<dbReference type="CDD" id="cd07995">
    <property type="entry name" value="TPK"/>
    <property type="match status" value="1"/>
</dbReference>
<evidence type="ECO:0000256" key="4">
    <source>
        <dbReference type="ARBA" id="ARBA00022679"/>
    </source>
</evidence>
<keyword evidence="5" id="KW-0547">Nucleotide-binding</keyword>
<dbReference type="SMART" id="SM00983">
    <property type="entry name" value="TPK_B1_binding"/>
    <property type="match status" value="1"/>
</dbReference>
<dbReference type="InterPro" id="IPR007373">
    <property type="entry name" value="Thiamin_PyroPKinase_B1-bd"/>
</dbReference>
<dbReference type="KEGG" id="cvr:CHLNCDRAFT_11702"/>
<evidence type="ECO:0000313" key="11">
    <source>
        <dbReference type="Proteomes" id="UP000008141"/>
    </source>
</evidence>
<sequence>AVVLLNWTLPALTPRLWHKATLRVCADGGANRLYDELPGMLPGQAAEAVRSQYLPSAIQGDLDSIRPDVLAFYRQHGVPVQDLSADQDSTDLQKCIQFVRQQAEERRLELRHLTLVALGALGGRLDHSLSSLSTLHAHRDLSLVLLGDGNLARLAPAGRCIIRPDRRLEGPSCGLVPCAGPAVASSRGLRWNLADMEMRFGGLVSTSNLIAEDEVYVESDADLVWTTQLHTPG</sequence>
<dbReference type="AlphaFoldDB" id="E1ZLY7"/>
<dbReference type="GO" id="GO:0016301">
    <property type="term" value="F:kinase activity"/>
    <property type="evidence" value="ECO:0007669"/>
    <property type="project" value="UniProtKB-KW"/>
</dbReference>
<dbReference type="InterPro" id="IPR036371">
    <property type="entry name" value="TPK_B1-bd_sf"/>
</dbReference>
<protein>
    <recommendedName>
        <fullName evidence="3">thiamine diphosphokinase</fullName>
        <ecNumber evidence="3">2.7.6.2</ecNumber>
    </recommendedName>
</protein>
<dbReference type="SUPFAM" id="SSF63862">
    <property type="entry name" value="Thiamin pyrophosphokinase, substrate-binding domain"/>
    <property type="match status" value="1"/>
</dbReference>
<dbReference type="OrthoDB" id="25149at2759"/>
<keyword evidence="7" id="KW-0067">ATP-binding</keyword>
<dbReference type="OMA" id="HHLYMMT"/>